<keyword evidence="1" id="KW-0175">Coiled coil</keyword>
<dbReference type="Proteomes" id="UP000688947">
    <property type="component" value="Unassembled WGS sequence"/>
</dbReference>
<gene>
    <name evidence="4" type="ORF">JG687_00005775</name>
</gene>
<evidence type="ECO:0000313" key="5">
    <source>
        <dbReference type="Proteomes" id="UP000688947"/>
    </source>
</evidence>
<dbReference type="VEuPathDB" id="FungiDB:PC110_g6502"/>
<dbReference type="OrthoDB" id="2021138at2759"/>
<dbReference type="EMBL" id="JAENGZ010000223">
    <property type="protein sequence ID" value="KAG6964754.1"/>
    <property type="molecule type" value="Genomic_DNA"/>
</dbReference>
<dbReference type="GO" id="GO:0005249">
    <property type="term" value="F:voltage-gated potassium channel activity"/>
    <property type="evidence" value="ECO:0007669"/>
    <property type="project" value="TreeGrafter"/>
</dbReference>
<dbReference type="GO" id="GO:0042391">
    <property type="term" value="P:regulation of membrane potential"/>
    <property type="evidence" value="ECO:0007669"/>
    <property type="project" value="TreeGrafter"/>
</dbReference>
<proteinExistence type="predicted"/>
<dbReference type="AlphaFoldDB" id="A0A8T1UMW1"/>
<dbReference type="InterPro" id="IPR050818">
    <property type="entry name" value="KCNH_animal-type"/>
</dbReference>
<evidence type="ECO:0000256" key="2">
    <source>
        <dbReference type="SAM" id="MobiDB-lite"/>
    </source>
</evidence>
<feature type="coiled-coil region" evidence="1">
    <location>
        <begin position="33"/>
        <end position="60"/>
    </location>
</feature>
<dbReference type="PANTHER" id="PTHR10217">
    <property type="entry name" value="VOLTAGE AND LIGAND GATED POTASSIUM CHANNEL"/>
    <property type="match status" value="1"/>
</dbReference>
<evidence type="ECO:0000259" key="3">
    <source>
        <dbReference type="PROSITE" id="PS50042"/>
    </source>
</evidence>
<dbReference type="CDD" id="cd00038">
    <property type="entry name" value="CAP_ED"/>
    <property type="match status" value="1"/>
</dbReference>
<dbReference type="PROSITE" id="PS00889">
    <property type="entry name" value="CNMP_BINDING_2"/>
    <property type="match status" value="1"/>
</dbReference>
<organism evidence="4 5">
    <name type="scientific">Phytophthora cactorum</name>
    <dbReference type="NCBI Taxonomy" id="29920"/>
    <lineage>
        <taxon>Eukaryota</taxon>
        <taxon>Sar</taxon>
        <taxon>Stramenopiles</taxon>
        <taxon>Oomycota</taxon>
        <taxon>Peronosporomycetes</taxon>
        <taxon>Peronosporales</taxon>
        <taxon>Peronosporaceae</taxon>
        <taxon>Phytophthora</taxon>
    </lineage>
</organism>
<feature type="region of interest" description="Disordered" evidence="2">
    <location>
        <begin position="1"/>
        <end position="31"/>
    </location>
</feature>
<accession>A0A8T1UMW1</accession>
<dbReference type="InterPro" id="IPR018488">
    <property type="entry name" value="cNMP-bd_CS"/>
</dbReference>
<dbReference type="SMART" id="SM00100">
    <property type="entry name" value="cNMP"/>
    <property type="match status" value="1"/>
</dbReference>
<dbReference type="GO" id="GO:0005886">
    <property type="term" value="C:plasma membrane"/>
    <property type="evidence" value="ECO:0007669"/>
    <property type="project" value="TreeGrafter"/>
</dbReference>
<dbReference type="PANTHER" id="PTHR10217:SF435">
    <property type="entry name" value="POTASSIUM VOLTAGE-GATED CHANNEL PROTEIN EAG"/>
    <property type="match status" value="1"/>
</dbReference>
<sequence length="306" mass="35112">MDRHLVGELPPIVEQRYGREQTGSNPQSDSDRLRVMEERMDQLQADMQTSHRMLRELNSLVHRQLQVLNKNRNLSENCAPMGFNTVFGAVAALIASIDENEAAYSKKIISTSERCRFLGISEELSKRIRGYYENLWRETKSVSADADAFINELSPALICEVKFQLYRDMLKRIPFLSSKTLAPAVIEVLVLHLRTVIYMQDDVLIRKDEFGDWMGFIGSKGSVGVLDPNSEIVKIIHILHKGEYFGEMALLQHTRRSATAIALTWVQIHVLCRQDLDYVKELYPTQAEILQSEIAKYKQWSAQHSK</sequence>
<evidence type="ECO:0000313" key="4">
    <source>
        <dbReference type="EMBL" id="KAG6964754.1"/>
    </source>
</evidence>
<reference evidence="4" key="1">
    <citation type="submission" date="2021-01" db="EMBL/GenBank/DDBJ databases">
        <title>Phytophthora aleatoria, a newly-described species from Pinus radiata is distinct from Phytophthora cactorum isolates based on comparative genomics.</title>
        <authorList>
            <person name="Mcdougal R."/>
            <person name="Panda P."/>
            <person name="Williams N."/>
            <person name="Studholme D.J."/>
        </authorList>
    </citation>
    <scope>NUCLEOTIDE SEQUENCE</scope>
    <source>
        <strain evidence="4">NZFS 3830</strain>
    </source>
</reference>
<feature type="domain" description="Cyclic nucleotide-binding" evidence="3">
    <location>
        <begin position="216"/>
        <end position="279"/>
    </location>
</feature>
<protein>
    <recommendedName>
        <fullName evidence="3">Cyclic nucleotide-binding domain-containing protein</fullName>
    </recommendedName>
</protein>
<evidence type="ECO:0000256" key="1">
    <source>
        <dbReference type="SAM" id="Coils"/>
    </source>
</evidence>
<dbReference type="Pfam" id="PF00027">
    <property type="entry name" value="cNMP_binding"/>
    <property type="match status" value="1"/>
</dbReference>
<dbReference type="InterPro" id="IPR000595">
    <property type="entry name" value="cNMP-bd_dom"/>
</dbReference>
<comment type="caution">
    <text evidence="4">The sequence shown here is derived from an EMBL/GenBank/DDBJ whole genome shotgun (WGS) entry which is preliminary data.</text>
</comment>
<dbReference type="PROSITE" id="PS50042">
    <property type="entry name" value="CNMP_BINDING_3"/>
    <property type="match status" value="1"/>
</dbReference>
<name>A0A8T1UMW1_9STRA</name>